<organism evidence="1 2">
    <name type="scientific">Amycolatopsis alkalitolerans</name>
    <dbReference type="NCBI Taxonomy" id="2547244"/>
    <lineage>
        <taxon>Bacteria</taxon>
        <taxon>Bacillati</taxon>
        <taxon>Actinomycetota</taxon>
        <taxon>Actinomycetes</taxon>
        <taxon>Pseudonocardiales</taxon>
        <taxon>Pseudonocardiaceae</taxon>
        <taxon>Amycolatopsis</taxon>
    </lineage>
</organism>
<protein>
    <submittedName>
        <fullName evidence="1">Phenylacetic acid degradation b</fullName>
    </submittedName>
</protein>
<dbReference type="Gene3D" id="3.10.20.520">
    <property type="entry name" value="Phenylacetic acid degradation B"/>
    <property type="match status" value="1"/>
</dbReference>
<dbReference type="Proteomes" id="UP000305546">
    <property type="component" value="Unassembled WGS sequence"/>
</dbReference>
<keyword evidence="2" id="KW-1185">Reference proteome</keyword>
<gene>
    <name evidence="1" type="ORF">FG385_14685</name>
</gene>
<dbReference type="OrthoDB" id="5244631at2"/>
<accession>A0A5C4M197</accession>
<comment type="caution">
    <text evidence="1">The sequence shown here is derived from an EMBL/GenBank/DDBJ whole genome shotgun (WGS) entry which is preliminary data.</text>
</comment>
<reference evidence="1 2" key="1">
    <citation type="submission" date="2019-06" db="EMBL/GenBank/DDBJ databases">
        <title>Amycolatopsis alkalitolerans sp. nov., isolated from Gastrodia elata Blume.</title>
        <authorList>
            <person name="Narsing Rao M.P."/>
            <person name="Li W.J."/>
        </authorList>
    </citation>
    <scope>NUCLEOTIDE SEQUENCE [LARGE SCALE GENOMIC DNA]</scope>
    <source>
        <strain evidence="1 2">SYSUP0005</strain>
    </source>
</reference>
<dbReference type="AlphaFoldDB" id="A0A5C4M197"/>
<evidence type="ECO:0000313" key="1">
    <source>
        <dbReference type="EMBL" id="TNC25483.1"/>
    </source>
</evidence>
<dbReference type="InterPro" id="IPR038693">
    <property type="entry name" value="PaaB_sf"/>
</dbReference>
<sequence length="86" mass="10052">MARKKTFDPQRERGGTTPRYYEVFARKTSDDELAHVGSVEAPNDDLAQVRAWYIYDQHKWREMCVVPTDMIIPVRLGNHSTRIKMA</sequence>
<evidence type="ECO:0000313" key="2">
    <source>
        <dbReference type="Proteomes" id="UP000305546"/>
    </source>
</evidence>
<name>A0A5C4M197_9PSEU</name>
<dbReference type="EMBL" id="VDFW01000011">
    <property type="protein sequence ID" value="TNC25483.1"/>
    <property type="molecule type" value="Genomic_DNA"/>
</dbReference>
<proteinExistence type="predicted"/>